<dbReference type="SUPFAM" id="SSF52540">
    <property type="entry name" value="P-loop containing nucleoside triphosphate hydrolases"/>
    <property type="match status" value="1"/>
</dbReference>
<evidence type="ECO:0000313" key="11">
    <source>
        <dbReference type="EMBL" id="OEL12120.1"/>
    </source>
</evidence>
<dbReference type="STRING" id="237258.SAMN04489756_109103"/>
<dbReference type="GO" id="GO:0046872">
    <property type="term" value="F:metal ion binding"/>
    <property type="evidence" value="ECO:0007669"/>
    <property type="project" value="UniProtKB-KW"/>
</dbReference>
<dbReference type="PATRIC" id="fig|237258.4.peg.1262"/>
<dbReference type="OrthoDB" id="9815896at2"/>
<keyword evidence="12" id="KW-1185">Reference proteome</keyword>
<organism evidence="11 12">
    <name type="scientific">Cloacibacterium normanense</name>
    <dbReference type="NCBI Taxonomy" id="237258"/>
    <lineage>
        <taxon>Bacteria</taxon>
        <taxon>Pseudomonadati</taxon>
        <taxon>Bacteroidota</taxon>
        <taxon>Flavobacteriia</taxon>
        <taxon>Flavobacteriales</taxon>
        <taxon>Weeksellaceae</taxon>
    </lineage>
</organism>
<dbReference type="Proteomes" id="UP000095601">
    <property type="component" value="Unassembled WGS sequence"/>
</dbReference>
<name>A0A1E5UGV8_9FLAO</name>
<comment type="similarity">
    <text evidence="2">Belongs to the TsaE family.</text>
</comment>
<protein>
    <recommendedName>
        <fullName evidence="3">tRNA threonylcarbamoyladenosine biosynthesis protein TsaE</fullName>
    </recommendedName>
    <alternativeName>
        <fullName evidence="10">t(6)A37 threonylcarbamoyladenosine biosynthesis protein TsaE</fullName>
    </alternativeName>
</protein>
<dbReference type="GO" id="GO:0005524">
    <property type="term" value="F:ATP binding"/>
    <property type="evidence" value="ECO:0007669"/>
    <property type="project" value="UniProtKB-KW"/>
</dbReference>
<comment type="subcellular location">
    <subcellularLocation>
        <location evidence="1">Cytoplasm</location>
    </subcellularLocation>
</comment>
<dbReference type="GO" id="GO:0002949">
    <property type="term" value="P:tRNA threonylcarbamoyladenosine modification"/>
    <property type="evidence" value="ECO:0007669"/>
    <property type="project" value="InterPro"/>
</dbReference>
<keyword evidence="7" id="KW-0547">Nucleotide-binding</keyword>
<evidence type="ECO:0000256" key="7">
    <source>
        <dbReference type="ARBA" id="ARBA00022741"/>
    </source>
</evidence>
<accession>A0A1E5UGV8</accession>
<gene>
    <name evidence="11" type="ORF">BHF72_1308</name>
</gene>
<evidence type="ECO:0000256" key="5">
    <source>
        <dbReference type="ARBA" id="ARBA00022694"/>
    </source>
</evidence>
<dbReference type="RefSeq" id="WP_069796963.1">
    <property type="nucleotide sequence ID" value="NZ_CP034157.1"/>
</dbReference>
<keyword evidence="8" id="KW-0067">ATP-binding</keyword>
<evidence type="ECO:0000256" key="1">
    <source>
        <dbReference type="ARBA" id="ARBA00004496"/>
    </source>
</evidence>
<dbReference type="Pfam" id="PF02367">
    <property type="entry name" value="TsaE"/>
    <property type="match status" value="1"/>
</dbReference>
<dbReference type="KEGG" id="cnr:EB819_07125"/>
<proteinExistence type="inferred from homology"/>
<dbReference type="EMBL" id="MKGI01000011">
    <property type="protein sequence ID" value="OEL12120.1"/>
    <property type="molecule type" value="Genomic_DNA"/>
</dbReference>
<dbReference type="PANTHER" id="PTHR33540">
    <property type="entry name" value="TRNA THREONYLCARBAMOYLADENOSINE BIOSYNTHESIS PROTEIN TSAE"/>
    <property type="match status" value="1"/>
</dbReference>
<sequence>MSQTFQIEKIEDWQKVVDEILPNLQHNILLLKGNLGAGKTTFSQFLMKSLGSTDEVSSPTYAIVNEYHSPKGKVFHFDLYRLKKIEEAYDFGIEEYLDNAFLCIIEWPEIYEEELADLPHHEMTITNHGDYREIVFH</sequence>
<dbReference type="PANTHER" id="PTHR33540:SF2">
    <property type="entry name" value="TRNA THREONYLCARBAMOYLADENOSINE BIOSYNTHESIS PROTEIN TSAE"/>
    <property type="match status" value="1"/>
</dbReference>
<keyword evidence="4" id="KW-0963">Cytoplasm</keyword>
<comment type="caution">
    <text evidence="11">The sequence shown here is derived from an EMBL/GenBank/DDBJ whole genome shotgun (WGS) entry which is preliminary data.</text>
</comment>
<evidence type="ECO:0000256" key="8">
    <source>
        <dbReference type="ARBA" id="ARBA00022840"/>
    </source>
</evidence>
<dbReference type="NCBIfam" id="TIGR00150">
    <property type="entry name" value="T6A_YjeE"/>
    <property type="match status" value="1"/>
</dbReference>
<evidence type="ECO:0000256" key="4">
    <source>
        <dbReference type="ARBA" id="ARBA00022490"/>
    </source>
</evidence>
<keyword evidence="5" id="KW-0819">tRNA processing</keyword>
<keyword evidence="6" id="KW-0479">Metal-binding</keyword>
<dbReference type="InterPro" id="IPR003442">
    <property type="entry name" value="T6A_TsaE"/>
</dbReference>
<evidence type="ECO:0000256" key="2">
    <source>
        <dbReference type="ARBA" id="ARBA00007599"/>
    </source>
</evidence>
<dbReference type="Gene3D" id="3.40.50.300">
    <property type="entry name" value="P-loop containing nucleotide triphosphate hydrolases"/>
    <property type="match status" value="1"/>
</dbReference>
<dbReference type="GO" id="GO:0005737">
    <property type="term" value="C:cytoplasm"/>
    <property type="evidence" value="ECO:0007669"/>
    <property type="project" value="UniProtKB-SubCell"/>
</dbReference>
<keyword evidence="9" id="KW-0460">Magnesium</keyword>
<evidence type="ECO:0000256" key="3">
    <source>
        <dbReference type="ARBA" id="ARBA00019010"/>
    </source>
</evidence>
<dbReference type="AlphaFoldDB" id="A0A1E5UGV8"/>
<evidence type="ECO:0000256" key="9">
    <source>
        <dbReference type="ARBA" id="ARBA00022842"/>
    </source>
</evidence>
<reference evidence="11 12" key="1">
    <citation type="submission" date="2016-09" db="EMBL/GenBank/DDBJ databases">
        <authorList>
            <person name="Capua I."/>
            <person name="De Benedictis P."/>
            <person name="Joannis T."/>
            <person name="Lombin L.H."/>
            <person name="Cattoli G."/>
        </authorList>
    </citation>
    <scope>NUCLEOTIDE SEQUENCE [LARGE SCALE GENOMIC DNA]</scope>
    <source>
        <strain evidence="11 12">NRS-1</strain>
    </source>
</reference>
<evidence type="ECO:0000313" key="12">
    <source>
        <dbReference type="Proteomes" id="UP000095601"/>
    </source>
</evidence>
<evidence type="ECO:0000256" key="6">
    <source>
        <dbReference type="ARBA" id="ARBA00022723"/>
    </source>
</evidence>
<dbReference type="InterPro" id="IPR027417">
    <property type="entry name" value="P-loop_NTPase"/>
</dbReference>
<evidence type="ECO:0000256" key="10">
    <source>
        <dbReference type="ARBA" id="ARBA00032441"/>
    </source>
</evidence>